<dbReference type="HOGENOM" id="CLU_2357624_0_0_7"/>
<dbReference type="AlphaFoldDB" id="E1P687"/>
<reference evidence="1 2" key="2">
    <citation type="journal article" date="2010" name="BMC Genomics">
        <title>The genome of Geobacter bemidjiensis, exemplar for the subsurface clade of Geobacter species that predominate in Fe(III)-reducing subsurface environments.</title>
        <authorList>
            <person name="Aklujkar M."/>
            <person name="Young N.D."/>
            <person name="Holmes D."/>
            <person name="Chavan M."/>
            <person name="Risso C."/>
            <person name="Kiss H.E."/>
            <person name="Han C.S."/>
            <person name="Land M.L."/>
            <person name="Lovley D.R."/>
        </authorList>
    </citation>
    <scope>NUCLEOTIDE SEQUENCE [LARGE SCALE GENOMIC DNA]</scope>
    <source>
        <strain evidence="2">ATCC BAA-1014 / DSM 16622 / JCM 12645 / Bem</strain>
    </source>
</reference>
<dbReference type="KEGG" id="gbm:Gbem_4079"/>
<name>E1P687_CITBB</name>
<organism evidence="1 2">
    <name type="scientific">Citrifermentans bemidjiense (strain ATCC BAA-1014 / DSM 16622 / JCM 12645 / Bem)</name>
    <name type="common">Geobacter bemidjiensis</name>
    <dbReference type="NCBI Taxonomy" id="404380"/>
    <lineage>
        <taxon>Bacteria</taxon>
        <taxon>Pseudomonadati</taxon>
        <taxon>Thermodesulfobacteriota</taxon>
        <taxon>Desulfuromonadia</taxon>
        <taxon>Geobacterales</taxon>
        <taxon>Geobacteraceae</taxon>
        <taxon>Citrifermentans</taxon>
    </lineage>
</organism>
<evidence type="ECO:0000313" key="2">
    <source>
        <dbReference type="Proteomes" id="UP000008825"/>
    </source>
</evidence>
<accession>E1P687</accession>
<protein>
    <submittedName>
        <fullName evidence="1">Uncharacterized protein</fullName>
    </submittedName>
</protein>
<sequence length="97" mass="10669">MGHPTGGQGNQFTTAQTFDQAYEFIRSKPNFNSTTGKPIIARVGKSKDGRTRTIVFQGENSVHGSVCSECWGYRSNCSGTHIGQCTEALDIHMSRKR</sequence>
<dbReference type="EMBL" id="CP001124">
    <property type="protein sequence ID" value="ADO00782.1"/>
    <property type="molecule type" value="Genomic_DNA"/>
</dbReference>
<keyword evidence="2" id="KW-1185">Reference proteome</keyword>
<evidence type="ECO:0000313" key="1">
    <source>
        <dbReference type="EMBL" id="ADO00782.1"/>
    </source>
</evidence>
<dbReference type="Proteomes" id="UP000008825">
    <property type="component" value="Chromosome"/>
</dbReference>
<dbReference type="STRING" id="404380.Gbem_4079"/>
<proteinExistence type="predicted"/>
<gene>
    <name evidence="1" type="ordered locus">Gbem_4079</name>
</gene>
<reference evidence="1 2" key="1">
    <citation type="submission" date="2008-07" db="EMBL/GenBank/DDBJ databases">
        <title>Complete sequence of Geobacter bemidjiensis BEM.</title>
        <authorList>
            <consortium name="US DOE Joint Genome Institute"/>
            <person name="Lucas S."/>
            <person name="Copeland A."/>
            <person name="Lapidus A."/>
            <person name="Glavina del Rio T."/>
            <person name="Dalin E."/>
            <person name="Tice H."/>
            <person name="Bruce D."/>
            <person name="Goodwin L."/>
            <person name="Pitluck S."/>
            <person name="Kiss H."/>
            <person name="Brettin T."/>
            <person name="Detter J.C."/>
            <person name="Han C."/>
            <person name="Kuske C.R."/>
            <person name="Schmutz J."/>
            <person name="Larimer F."/>
            <person name="Land M."/>
            <person name="Hauser L."/>
            <person name="Kyrpides N."/>
            <person name="Lykidis A."/>
            <person name="Lovley D."/>
            <person name="Richardson P."/>
        </authorList>
    </citation>
    <scope>NUCLEOTIDE SEQUENCE [LARGE SCALE GENOMIC DNA]</scope>
    <source>
        <strain evidence="2">ATCC BAA-1014 / DSM 16622 / JCM 12645 / Bem</strain>
    </source>
</reference>